<feature type="transmembrane region" description="Helical" evidence="5">
    <location>
        <begin position="59"/>
        <end position="79"/>
    </location>
</feature>
<keyword evidence="2 5" id="KW-0812">Transmembrane</keyword>
<evidence type="ECO:0000256" key="3">
    <source>
        <dbReference type="ARBA" id="ARBA00022989"/>
    </source>
</evidence>
<dbReference type="EMBL" id="CACRYJ010000030">
    <property type="protein sequence ID" value="VZO37072.1"/>
    <property type="molecule type" value="Genomic_DNA"/>
</dbReference>
<dbReference type="InterPro" id="IPR036259">
    <property type="entry name" value="MFS_trans_sf"/>
</dbReference>
<dbReference type="InterPro" id="IPR022324">
    <property type="entry name" value="Bacilysin_exporter_BacE_put"/>
</dbReference>
<dbReference type="PRINTS" id="PR01988">
    <property type="entry name" value="EXPORTERBACE"/>
</dbReference>
<feature type="transmembrane region" description="Helical" evidence="5">
    <location>
        <begin position="86"/>
        <end position="105"/>
    </location>
</feature>
<evidence type="ECO:0000313" key="8">
    <source>
        <dbReference type="Proteomes" id="UP000419743"/>
    </source>
</evidence>
<name>A0A7M4DJ71_9MICO</name>
<dbReference type="Pfam" id="PF07690">
    <property type="entry name" value="MFS_1"/>
    <property type="match status" value="2"/>
</dbReference>
<proteinExistence type="predicted"/>
<feature type="transmembrane region" description="Helical" evidence="5">
    <location>
        <begin position="228"/>
        <end position="246"/>
    </location>
</feature>
<keyword evidence="3 5" id="KW-1133">Transmembrane helix</keyword>
<dbReference type="GO" id="GO:0022857">
    <property type="term" value="F:transmembrane transporter activity"/>
    <property type="evidence" value="ECO:0007669"/>
    <property type="project" value="InterPro"/>
</dbReference>
<organism evidence="7 8">
    <name type="scientific">Occultella aeris</name>
    <dbReference type="NCBI Taxonomy" id="2761496"/>
    <lineage>
        <taxon>Bacteria</taxon>
        <taxon>Bacillati</taxon>
        <taxon>Actinomycetota</taxon>
        <taxon>Actinomycetes</taxon>
        <taxon>Micrococcales</taxon>
        <taxon>Ruaniaceae</taxon>
        <taxon>Occultella</taxon>
    </lineage>
</organism>
<dbReference type="Gene3D" id="1.20.1250.20">
    <property type="entry name" value="MFS general substrate transporter like domains"/>
    <property type="match status" value="2"/>
</dbReference>
<evidence type="ECO:0000313" key="7">
    <source>
        <dbReference type="EMBL" id="VZO37072.1"/>
    </source>
</evidence>
<dbReference type="SUPFAM" id="SSF103473">
    <property type="entry name" value="MFS general substrate transporter"/>
    <property type="match status" value="1"/>
</dbReference>
<feature type="transmembrane region" description="Helical" evidence="5">
    <location>
        <begin position="294"/>
        <end position="312"/>
    </location>
</feature>
<evidence type="ECO:0000256" key="4">
    <source>
        <dbReference type="ARBA" id="ARBA00023136"/>
    </source>
</evidence>
<feature type="domain" description="Major facilitator superfamily (MFS) profile" evidence="6">
    <location>
        <begin position="228"/>
        <end position="417"/>
    </location>
</feature>
<feature type="transmembrane region" description="Helical" evidence="5">
    <location>
        <begin position="149"/>
        <end position="173"/>
    </location>
</feature>
<dbReference type="AlphaFoldDB" id="A0A7M4DJ71"/>
<dbReference type="PANTHER" id="PTHR23514:SF13">
    <property type="entry name" value="INNER MEMBRANE PROTEIN YBJJ"/>
    <property type="match status" value="1"/>
</dbReference>
<evidence type="ECO:0000259" key="6">
    <source>
        <dbReference type="PROSITE" id="PS50850"/>
    </source>
</evidence>
<feature type="transmembrane region" description="Helical" evidence="5">
    <location>
        <begin position="379"/>
        <end position="397"/>
    </location>
</feature>
<feature type="transmembrane region" description="Helical" evidence="5">
    <location>
        <begin position="266"/>
        <end position="287"/>
    </location>
</feature>
<evidence type="ECO:0000256" key="2">
    <source>
        <dbReference type="ARBA" id="ARBA00022692"/>
    </source>
</evidence>
<dbReference type="Proteomes" id="UP000419743">
    <property type="component" value="Unassembled WGS sequence"/>
</dbReference>
<dbReference type="PROSITE" id="PS50850">
    <property type="entry name" value="MFS"/>
    <property type="match status" value="1"/>
</dbReference>
<dbReference type="GO" id="GO:0005886">
    <property type="term" value="C:plasma membrane"/>
    <property type="evidence" value="ECO:0007669"/>
    <property type="project" value="UniProtKB-SubCell"/>
</dbReference>
<dbReference type="InterPro" id="IPR051788">
    <property type="entry name" value="MFS_Transporter"/>
</dbReference>
<reference evidence="7 8" key="1">
    <citation type="submission" date="2019-11" db="EMBL/GenBank/DDBJ databases">
        <authorList>
            <person name="Criscuolo A."/>
        </authorList>
    </citation>
    <scope>NUCLEOTIDE SEQUENCE [LARGE SCALE GENOMIC DNA]</scope>
    <source>
        <strain evidence="7">CIP111667</strain>
    </source>
</reference>
<dbReference type="CDD" id="cd17393">
    <property type="entry name" value="MFS_MosC_like"/>
    <property type="match status" value="1"/>
</dbReference>
<feature type="transmembrane region" description="Helical" evidence="5">
    <location>
        <begin position="318"/>
        <end position="340"/>
    </location>
</feature>
<comment type="subcellular location">
    <subcellularLocation>
        <location evidence="1">Cell membrane</location>
        <topology evidence="1">Multi-pass membrane protein</topology>
    </subcellularLocation>
</comment>
<sequence length="417" mass="42850">MTPSEPGAAVSVQSVHARRGAAAVFATFVLNGFTFANWLARIPTIRDELGLRPEQLGLIILLGSLGSLTALPVTGRILVQIGAVRTVIAASVVAAAGLVVAVTGVAQINPLLVGAGLFLSTMGIGAWDVGMNFEGARVEQALGRAIMPWFHGGFSIGTVLGAAAGGLAIRLAVPVPTHMLVVVGAAVVLVVVMTRGYLPETPEQRRAAAVQGEHHGTRSYLRFWLEPRTLMVGLVVLAAALTEGAANDWLALAVIDGFETPNETGAFGLTVFLTAMTVMRFLGTFLLDRFGRVVVLRLCTGLAIVGLLVFTLSPTLPLALIGAVLWGMGAALGFPVGMSAASDDPAKAAGRLSVVATIGYTAFLVGPGLLGLLASHVGYRHALLAILVPLVVGLLVIPAARPLGRPAEDPDGAAPAA</sequence>
<feature type="transmembrane region" description="Helical" evidence="5">
    <location>
        <begin position="352"/>
        <end position="373"/>
    </location>
</feature>
<evidence type="ECO:0000256" key="1">
    <source>
        <dbReference type="ARBA" id="ARBA00004651"/>
    </source>
</evidence>
<keyword evidence="4 5" id="KW-0472">Membrane</keyword>
<dbReference type="InterPro" id="IPR020846">
    <property type="entry name" value="MFS_dom"/>
</dbReference>
<keyword evidence="8" id="KW-1185">Reference proteome</keyword>
<feature type="transmembrane region" description="Helical" evidence="5">
    <location>
        <begin position="21"/>
        <end position="39"/>
    </location>
</feature>
<evidence type="ECO:0000256" key="5">
    <source>
        <dbReference type="SAM" id="Phobius"/>
    </source>
</evidence>
<dbReference type="InterPro" id="IPR011701">
    <property type="entry name" value="MFS"/>
</dbReference>
<comment type="caution">
    <text evidence="7">The sequence shown here is derived from an EMBL/GenBank/DDBJ whole genome shotgun (WGS) entry which is preliminary data.</text>
</comment>
<protein>
    <submittedName>
        <fullName evidence="7">Inner membrane protein YbjJ</fullName>
    </submittedName>
</protein>
<feature type="transmembrane region" description="Helical" evidence="5">
    <location>
        <begin position="179"/>
        <end position="198"/>
    </location>
</feature>
<gene>
    <name evidence="7" type="primary">ybjJ_1</name>
    <name evidence="7" type="ORF">HALOF300_02177</name>
</gene>
<dbReference type="PANTHER" id="PTHR23514">
    <property type="entry name" value="BYPASS OF STOP CODON PROTEIN 6"/>
    <property type="match status" value="1"/>
</dbReference>
<accession>A0A7M4DJ71</accession>
<feature type="transmembrane region" description="Helical" evidence="5">
    <location>
        <begin position="111"/>
        <end position="129"/>
    </location>
</feature>